<evidence type="ECO:0000313" key="9">
    <source>
        <dbReference type="EMBL" id="BEP30225.1"/>
    </source>
</evidence>
<dbReference type="Proteomes" id="UP001321786">
    <property type="component" value="Chromosome"/>
</dbReference>
<dbReference type="GO" id="GO:0005886">
    <property type="term" value="C:plasma membrane"/>
    <property type="evidence" value="ECO:0007669"/>
    <property type="project" value="UniProtKB-SubCell"/>
</dbReference>
<dbReference type="KEGG" id="hprf:HLPR_25560"/>
<evidence type="ECO:0000313" key="10">
    <source>
        <dbReference type="Proteomes" id="UP001321786"/>
    </source>
</evidence>
<name>A0AAU9E7W1_9FIRM</name>
<evidence type="ECO:0000256" key="7">
    <source>
        <dbReference type="ARBA" id="ARBA00023136"/>
    </source>
</evidence>
<feature type="transmembrane region" description="Helical" evidence="8">
    <location>
        <begin position="250"/>
        <end position="275"/>
    </location>
</feature>
<feature type="transmembrane region" description="Helical" evidence="8">
    <location>
        <begin position="220"/>
        <end position="244"/>
    </location>
</feature>
<dbReference type="EMBL" id="AP028654">
    <property type="protein sequence ID" value="BEP30225.1"/>
    <property type="molecule type" value="Genomic_DNA"/>
</dbReference>
<reference evidence="9 10" key="1">
    <citation type="submission" date="2023-08" db="EMBL/GenBank/DDBJ databases">
        <title>Helicovermis profunda gen. nov., sp. nov., a novel mesophilic, fermentative bacterium within the Bacillota from a deep-sea hydrothermal vent chimney.</title>
        <authorList>
            <person name="Miyazaki U."/>
            <person name="Mizutani D."/>
            <person name="Hashimoto Y."/>
            <person name="Tame A."/>
            <person name="Sawayama S."/>
            <person name="Miyazaki J."/>
            <person name="Takai K."/>
            <person name="Nakagawa S."/>
        </authorList>
    </citation>
    <scope>NUCLEOTIDE SEQUENCE [LARGE SCALE GENOMIC DNA]</scope>
    <source>
        <strain evidence="9 10">S502</strain>
    </source>
</reference>
<feature type="transmembrane region" description="Helical" evidence="8">
    <location>
        <begin position="287"/>
        <end position="306"/>
    </location>
</feature>
<keyword evidence="4" id="KW-1003">Cell membrane</keyword>
<organism evidence="9 10">
    <name type="scientific">Helicovermis profundi</name>
    <dbReference type="NCBI Taxonomy" id="3065157"/>
    <lineage>
        <taxon>Bacteria</taxon>
        <taxon>Bacillati</taxon>
        <taxon>Bacillota</taxon>
        <taxon>Clostridia</taxon>
        <taxon>Helicovermis</taxon>
    </lineage>
</organism>
<dbReference type="Gene3D" id="1.20.1530.20">
    <property type="match status" value="1"/>
</dbReference>
<keyword evidence="6 8" id="KW-1133">Transmembrane helix</keyword>
<evidence type="ECO:0000256" key="2">
    <source>
        <dbReference type="ARBA" id="ARBA00010145"/>
    </source>
</evidence>
<feature type="transmembrane region" description="Helical" evidence="8">
    <location>
        <begin position="130"/>
        <end position="152"/>
    </location>
</feature>
<keyword evidence="7 8" id="KW-0472">Membrane</keyword>
<feature type="transmembrane region" description="Helical" evidence="8">
    <location>
        <begin position="6"/>
        <end position="25"/>
    </location>
</feature>
<feature type="transmembrane region" description="Helical" evidence="8">
    <location>
        <begin position="102"/>
        <end position="124"/>
    </location>
</feature>
<comment type="subcellular location">
    <subcellularLocation>
        <location evidence="1">Cell membrane</location>
        <topology evidence="1">Multi-pass membrane protein</topology>
    </subcellularLocation>
</comment>
<evidence type="ECO:0000256" key="5">
    <source>
        <dbReference type="ARBA" id="ARBA00022692"/>
    </source>
</evidence>
<keyword evidence="5 8" id="KW-0812">Transmembrane</keyword>
<keyword evidence="10" id="KW-1185">Reference proteome</keyword>
<evidence type="ECO:0000256" key="1">
    <source>
        <dbReference type="ARBA" id="ARBA00004651"/>
    </source>
</evidence>
<dbReference type="Pfam" id="PF03547">
    <property type="entry name" value="Mem_trans"/>
    <property type="match status" value="2"/>
</dbReference>
<feature type="transmembrane region" description="Helical" evidence="8">
    <location>
        <begin position="68"/>
        <end position="90"/>
    </location>
</feature>
<evidence type="ECO:0000256" key="8">
    <source>
        <dbReference type="SAM" id="Phobius"/>
    </source>
</evidence>
<dbReference type="InterPro" id="IPR004776">
    <property type="entry name" value="Mem_transp_PIN-like"/>
</dbReference>
<dbReference type="PANTHER" id="PTHR36838:SF1">
    <property type="entry name" value="SLR1864 PROTEIN"/>
    <property type="match status" value="1"/>
</dbReference>
<gene>
    <name evidence="9" type="ORF">HLPR_25560</name>
</gene>
<evidence type="ECO:0000256" key="3">
    <source>
        <dbReference type="ARBA" id="ARBA00022448"/>
    </source>
</evidence>
<evidence type="ECO:0000256" key="4">
    <source>
        <dbReference type="ARBA" id="ARBA00022475"/>
    </source>
</evidence>
<evidence type="ECO:0000256" key="6">
    <source>
        <dbReference type="ARBA" id="ARBA00022989"/>
    </source>
</evidence>
<proteinExistence type="inferred from homology"/>
<dbReference type="InterPro" id="IPR038770">
    <property type="entry name" value="Na+/solute_symporter_sf"/>
</dbReference>
<sequence length="307" mass="33978">MNPQFSLISNQIMLLFLLIISGFVIKKLKVVTNNINKEISSLVINVTLPAFIITSMNQKFTPEILKNSAYIVGISYAVYLFAIIFSKIYTKVTKANGRKKDVFEYILIFANVGYMGYPVVSIALGDIGVFYAAIYNLAFNVLTWTYGVYLMTRGSDKGVGKRSILNPGLVALIIGFILFLFSLNLPTPIYKTLKLIGSTTTPLSMMFIGFILADVHYKEIITDISCIVLSIFRLIVLPLTVLFVLKLFGFSGYLLTIPVLMTAMPAAANTSILASRYDNDFKLASKATFISTLFSVITIPIILGLVM</sequence>
<dbReference type="RefSeq" id="WP_338535824.1">
    <property type="nucleotide sequence ID" value="NZ_AP028654.1"/>
</dbReference>
<dbReference type="AlphaFoldDB" id="A0AAU9E7W1"/>
<comment type="similarity">
    <text evidence="2">Belongs to the auxin efflux carrier (TC 2.A.69) family.</text>
</comment>
<feature type="transmembrane region" description="Helical" evidence="8">
    <location>
        <begin position="164"/>
        <end position="183"/>
    </location>
</feature>
<accession>A0AAU9E7W1</accession>
<feature type="transmembrane region" description="Helical" evidence="8">
    <location>
        <begin position="195"/>
        <end position="213"/>
    </location>
</feature>
<feature type="transmembrane region" description="Helical" evidence="8">
    <location>
        <begin position="37"/>
        <end position="56"/>
    </location>
</feature>
<dbReference type="GO" id="GO:0055085">
    <property type="term" value="P:transmembrane transport"/>
    <property type="evidence" value="ECO:0007669"/>
    <property type="project" value="InterPro"/>
</dbReference>
<protein>
    <submittedName>
        <fullName evidence="9">AEC family transporter</fullName>
    </submittedName>
</protein>
<keyword evidence="3" id="KW-0813">Transport</keyword>
<dbReference type="PANTHER" id="PTHR36838">
    <property type="entry name" value="AUXIN EFFLUX CARRIER FAMILY PROTEIN"/>
    <property type="match status" value="1"/>
</dbReference>